<dbReference type="Proteomes" id="UP001500213">
    <property type="component" value="Unassembled WGS sequence"/>
</dbReference>
<accession>A0ABP8AUJ6</accession>
<evidence type="ECO:0000313" key="2">
    <source>
        <dbReference type="Proteomes" id="UP001500213"/>
    </source>
</evidence>
<proteinExistence type="predicted"/>
<name>A0ABP8AUJ6_9MICO</name>
<gene>
    <name evidence="1" type="ORF">GCM10022288_20890</name>
</gene>
<comment type="caution">
    <text evidence="1">The sequence shown here is derived from an EMBL/GenBank/DDBJ whole genome shotgun (WGS) entry which is preliminary data.</text>
</comment>
<evidence type="ECO:0000313" key="1">
    <source>
        <dbReference type="EMBL" id="GAA4190893.1"/>
    </source>
</evidence>
<dbReference type="RefSeq" id="WP_344776589.1">
    <property type="nucleotide sequence ID" value="NZ_BAABBX010000015.1"/>
</dbReference>
<organism evidence="1 2">
    <name type="scientific">Gryllotalpicola kribbensis</name>
    <dbReference type="NCBI Taxonomy" id="993084"/>
    <lineage>
        <taxon>Bacteria</taxon>
        <taxon>Bacillati</taxon>
        <taxon>Actinomycetota</taxon>
        <taxon>Actinomycetes</taxon>
        <taxon>Micrococcales</taxon>
        <taxon>Microbacteriaceae</taxon>
        <taxon>Gryllotalpicola</taxon>
    </lineage>
</organism>
<evidence type="ECO:0008006" key="3">
    <source>
        <dbReference type="Google" id="ProtNLM"/>
    </source>
</evidence>
<reference evidence="2" key="1">
    <citation type="journal article" date="2019" name="Int. J. Syst. Evol. Microbiol.">
        <title>The Global Catalogue of Microorganisms (GCM) 10K type strain sequencing project: providing services to taxonomists for standard genome sequencing and annotation.</title>
        <authorList>
            <consortium name="The Broad Institute Genomics Platform"/>
            <consortium name="The Broad Institute Genome Sequencing Center for Infectious Disease"/>
            <person name="Wu L."/>
            <person name="Ma J."/>
        </authorList>
    </citation>
    <scope>NUCLEOTIDE SEQUENCE [LARGE SCALE GENOMIC DNA]</scope>
    <source>
        <strain evidence="2">JCM 17593</strain>
    </source>
</reference>
<dbReference type="EMBL" id="BAABBX010000015">
    <property type="protein sequence ID" value="GAA4190893.1"/>
    <property type="molecule type" value="Genomic_DNA"/>
</dbReference>
<sequence length="109" mass="11394">MTATSESMAAALDRVIADVPGVTALYRTGGLLGQAVAAGKELLRPERESIPYVQLTDSGAHPSITVTIGVDERSATETCRLAYDTILTWLRANGHTDAAVSITVAHVTG</sequence>
<keyword evidence="2" id="KW-1185">Reference proteome</keyword>
<protein>
    <recommendedName>
        <fullName evidence="3">Asp23/Gls24 family envelope stress response protein</fullName>
    </recommendedName>
</protein>